<evidence type="ECO:0000313" key="4">
    <source>
        <dbReference type="Proteomes" id="UP000446768"/>
    </source>
</evidence>
<dbReference type="NCBIfam" id="TIGR02914">
    <property type="entry name" value="EpsI_fam"/>
    <property type="match status" value="1"/>
</dbReference>
<dbReference type="Pfam" id="PF11984">
    <property type="entry name" value="DUF3485"/>
    <property type="match status" value="1"/>
</dbReference>
<dbReference type="Proteomes" id="UP000446768">
    <property type="component" value="Unassembled WGS sequence"/>
</dbReference>
<keyword evidence="1" id="KW-0732">Signal</keyword>
<proteinExistence type="predicted"/>
<organism evidence="3 4">
    <name type="scientific">Pseudoduganella rivuli</name>
    <dbReference type="NCBI Taxonomy" id="2666085"/>
    <lineage>
        <taxon>Bacteria</taxon>
        <taxon>Pseudomonadati</taxon>
        <taxon>Pseudomonadota</taxon>
        <taxon>Betaproteobacteria</taxon>
        <taxon>Burkholderiales</taxon>
        <taxon>Oxalobacteraceae</taxon>
        <taxon>Telluria group</taxon>
        <taxon>Pseudoduganella</taxon>
    </lineage>
</organism>
<dbReference type="InterPro" id="IPR014263">
    <property type="entry name" value="Methanolan_biosynth_EpsI"/>
</dbReference>
<feature type="domain" description="Methanolan biosynthesis EpsI" evidence="2">
    <location>
        <begin position="10"/>
        <end position="215"/>
    </location>
</feature>
<dbReference type="RefSeq" id="WP_154377504.1">
    <property type="nucleotide sequence ID" value="NZ_WKJJ01000013.1"/>
</dbReference>
<keyword evidence="4" id="KW-1185">Reference proteome</keyword>
<feature type="chain" id="PRO_5031479914" evidence="1">
    <location>
        <begin position="23"/>
        <end position="232"/>
    </location>
</feature>
<evidence type="ECO:0000256" key="1">
    <source>
        <dbReference type="SAM" id="SignalP"/>
    </source>
</evidence>
<comment type="caution">
    <text evidence="3">The sequence shown here is derived from an EMBL/GenBank/DDBJ whole genome shotgun (WGS) entry which is preliminary data.</text>
</comment>
<dbReference type="InterPro" id="IPR054653">
    <property type="entry name" value="EpsI_type_B_pred"/>
</dbReference>
<feature type="signal peptide" evidence="1">
    <location>
        <begin position="1"/>
        <end position="22"/>
    </location>
</feature>
<name>A0A7X2IQB0_9BURK</name>
<dbReference type="EMBL" id="WKJJ01000013">
    <property type="protein sequence ID" value="MRV74181.1"/>
    <property type="molecule type" value="Genomic_DNA"/>
</dbReference>
<evidence type="ECO:0000259" key="2">
    <source>
        <dbReference type="Pfam" id="PF11984"/>
    </source>
</evidence>
<dbReference type="AlphaFoldDB" id="A0A7X2IQB0"/>
<evidence type="ECO:0000313" key="3">
    <source>
        <dbReference type="EMBL" id="MRV74181.1"/>
    </source>
</evidence>
<sequence length="232" mass="25431">MNARIIVSGVLCALMVSAGALSHHLTPTSKLADHGARFALADIIPQRFGDWAIDNSVAPLQVDPATQAKLDKIYNQTLSRTYIDSHGQRVMLSLAYGGDQSDTMAVHKPEVCYTAQGFEVSRQRDDDMATQYGSLPVKRLYAVSGMRQEPITYWITVGDRATRPGMQQKLQQLRYGLSGTVPDGMLVRVSTIGGDLNAAYEVQDQFINDMLQALHGKDRVRLVGVPVQPTQG</sequence>
<reference evidence="3 4" key="1">
    <citation type="submission" date="2019-11" db="EMBL/GenBank/DDBJ databases">
        <title>Novel species isolated from a subtropical stream in China.</title>
        <authorList>
            <person name="Lu H."/>
        </authorList>
    </citation>
    <scope>NUCLEOTIDE SEQUENCE [LARGE SCALE GENOMIC DNA]</scope>
    <source>
        <strain evidence="3 4">FT92W</strain>
    </source>
</reference>
<protein>
    <submittedName>
        <fullName evidence="3">EpsI family protein</fullName>
    </submittedName>
</protein>
<accession>A0A7X2IQB0</accession>
<gene>
    <name evidence="3" type="primary">epsI</name>
    <name evidence="3" type="ORF">GJ700_20950</name>
</gene>
<dbReference type="NCBIfam" id="NF045609">
    <property type="entry name" value="EpsI_type_B"/>
    <property type="match status" value="1"/>
</dbReference>